<dbReference type="PROSITE" id="PS51898">
    <property type="entry name" value="TYR_RECOMBINASE"/>
    <property type="match status" value="1"/>
</dbReference>
<dbReference type="AlphaFoldDB" id="N9FBV9"/>
<evidence type="ECO:0000259" key="5">
    <source>
        <dbReference type="PROSITE" id="PS51898"/>
    </source>
</evidence>
<dbReference type="HOGENOM" id="CLU_048231_2_0_6"/>
<evidence type="ECO:0000313" key="6">
    <source>
        <dbReference type="EMBL" id="ENW20308.1"/>
    </source>
</evidence>
<feature type="coiled-coil region" evidence="3">
    <location>
        <begin position="391"/>
        <end position="452"/>
    </location>
</feature>
<comment type="caution">
    <text evidence="6">The sequence shown here is derived from an EMBL/GenBank/DDBJ whole genome shotgun (WGS) entry which is preliminary data.</text>
</comment>
<dbReference type="GO" id="GO:0003677">
    <property type="term" value="F:DNA binding"/>
    <property type="evidence" value="ECO:0007669"/>
    <property type="project" value="InterPro"/>
</dbReference>
<dbReference type="PANTHER" id="PTHR30349">
    <property type="entry name" value="PHAGE INTEGRASE-RELATED"/>
    <property type="match status" value="1"/>
</dbReference>
<accession>N9FBV9</accession>
<dbReference type="PANTHER" id="PTHR30349:SF64">
    <property type="entry name" value="PROPHAGE INTEGRASE INTD-RELATED"/>
    <property type="match status" value="1"/>
</dbReference>
<organism evidence="6 7">
    <name type="scientific">Acinetobacter haemolyticus CIP 64.3 = MTCC 9819</name>
    <dbReference type="NCBI Taxonomy" id="1217659"/>
    <lineage>
        <taxon>Bacteria</taxon>
        <taxon>Pseudomonadati</taxon>
        <taxon>Pseudomonadota</taxon>
        <taxon>Gammaproteobacteria</taxon>
        <taxon>Moraxellales</taxon>
        <taxon>Moraxellaceae</taxon>
        <taxon>Acinetobacter</taxon>
    </lineage>
</organism>
<evidence type="ECO:0000256" key="2">
    <source>
        <dbReference type="ARBA" id="ARBA00023172"/>
    </source>
</evidence>
<dbReference type="InterPro" id="IPR002104">
    <property type="entry name" value="Integrase_catalytic"/>
</dbReference>
<evidence type="ECO:0000256" key="1">
    <source>
        <dbReference type="ARBA" id="ARBA00022908"/>
    </source>
</evidence>
<dbReference type="InterPro" id="IPR011010">
    <property type="entry name" value="DNA_brk_join_enz"/>
</dbReference>
<dbReference type="GO" id="GO:0006310">
    <property type="term" value="P:DNA recombination"/>
    <property type="evidence" value="ECO:0007669"/>
    <property type="project" value="UniProtKB-KW"/>
</dbReference>
<keyword evidence="1" id="KW-0229">DNA integration</keyword>
<dbReference type="CDD" id="cd00397">
    <property type="entry name" value="DNA_BRE_C"/>
    <property type="match status" value="1"/>
</dbReference>
<dbReference type="Gene3D" id="1.10.443.10">
    <property type="entry name" value="Intergrase catalytic core"/>
    <property type="match status" value="1"/>
</dbReference>
<protein>
    <recommendedName>
        <fullName evidence="5">Tyr recombinase domain-containing protein</fullName>
    </recommendedName>
</protein>
<reference evidence="6 7" key="1">
    <citation type="submission" date="2013-02" db="EMBL/GenBank/DDBJ databases">
        <title>The Genome Sequence of Acinetobacter haemolyticus CIP 64.3.</title>
        <authorList>
            <consortium name="The Broad Institute Genome Sequencing Platform"/>
            <consortium name="The Broad Institute Genome Sequencing Center for Infectious Disease"/>
            <person name="Cerqueira G."/>
            <person name="Feldgarden M."/>
            <person name="Courvalin P."/>
            <person name="Perichon B."/>
            <person name="Grillot-Courvalin C."/>
            <person name="Clermont D."/>
            <person name="Rocha E."/>
            <person name="Yoon E.-J."/>
            <person name="Nemec A."/>
            <person name="Walker B."/>
            <person name="Young S.K."/>
            <person name="Zeng Q."/>
            <person name="Gargeya S."/>
            <person name="Fitzgerald M."/>
            <person name="Haas B."/>
            <person name="Abouelleil A."/>
            <person name="Alvarado L."/>
            <person name="Arachchi H.M."/>
            <person name="Berlin A.M."/>
            <person name="Chapman S.B."/>
            <person name="Dewar J."/>
            <person name="Goldberg J."/>
            <person name="Griggs A."/>
            <person name="Gujja S."/>
            <person name="Hansen M."/>
            <person name="Howarth C."/>
            <person name="Imamovic A."/>
            <person name="Larimer J."/>
            <person name="McCowan C."/>
            <person name="Murphy C."/>
            <person name="Neiman D."/>
            <person name="Pearson M."/>
            <person name="Priest M."/>
            <person name="Roberts A."/>
            <person name="Saif S."/>
            <person name="Shea T."/>
            <person name="Sisk P."/>
            <person name="Sykes S."/>
            <person name="Wortman J."/>
            <person name="Nusbaum C."/>
            <person name="Birren B."/>
        </authorList>
    </citation>
    <scope>NUCLEOTIDE SEQUENCE [LARGE SCALE GENOMIC DNA]</scope>
    <source>
        <strain evidence="6 7">CIP 64.3</strain>
    </source>
</reference>
<dbReference type="PATRIC" id="fig|1217659.3.peg.773"/>
<feature type="compositionally biased region" description="Basic and acidic residues" evidence="4">
    <location>
        <begin position="272"/>
        <end position="288"/>
    </location>
</feature>
<dbReference type="SUPFAM" id="SSF56349">
    <property type="entry name" value="DNA breaking-rejoining enzymes"/>
    <property type="match status" value="1"/>
</dbReference>
<proteinExistence type="predicted"/>
<dbReference type="EMBL" id="APQQ01000012">
    <property type="protein sequence ID" value="ENW20308.1"/>
    <property type="molecule type" value="Genomic_DNA"/>
</dbReference>
<dbReference type="Pfam" id="PF00589">
    <property type="entry name" value="Phage_integrase"/>
    <property type="match status" value="1"/>
</dbReference>
<keyword evidence="3" id="KW-0175">Coiled coil</keyword>
<sequence length="456" mass="53213">MPDLHRKNFIAQDGERFTLLVNEDGIPDFWTTLYMTTKVRSQTQATQRAHLNNLVHINIWEQIVGERLSDKIIRIINDHTKILNDDLFTTNEIHQIGHHCKLTSKAARRNLKVSSKKTRNDNLIKFISPISKIPDPIVGVEQQIGRIHEFAEYFEFLAINILRSKPSFSAYLDQISRIKSNILNQKSKGRSSRNKVIDPDKKAPPPEVFDEVMRIVDFENPMNPFTSAVRTRNYLLFRVLYETGMRTGEILQLKITDIDFSDSVIQVRRRHNDPEDTKRRFEPNAKTEERDIPISRKLSNELRNYVLYERREIPNAKSHSFLFVSNKGKSKGDPLSLIQFSKMVEKVAVSEKLADFIKKNGFSTSKTITKHSFRHNFNKRFSQIIDTNNKLAVEEDRLNDVISEKKEIEQRMYLNGHRSATSALVYNLRHTKEQAEKLLKNEQNRIDEHLNIGEFE</sequence>
<keyword evidence="2" id="KW-0233">DNA recombination</keyword>
<evidence type="ECO:0000256" key="4">
    <source>
        <dbReference type="SAM" id="MobiDB-lite"/>
    </source>
</evidence>
<evidence type="ECO:0000256" key="3">
    <source>
        <dbReference type="SAM" id="Coils"/>
    </source>
</evidence>
<keyword evidence="7" id="KW-1185">Reference proteome</keyword>
<feature type="domain" description="Tyr recombinase" evidence="5">
    <location>
        <begin position="202"/>
        <end position="427"/>
    </location>
</feature>
<dbReference type="RefSeq" id="WP_005087139.1">
    <property type="nucleotide sequence ID" value="NZ_ASYX01000001.1"/>
</dbReference>
<name>N9FBV9_ACIHA</name>
<dbReference type="GO" id="GO:0015074">
    <property type="term" value="P:DNA integration"/>
    <property type="evidence" value="ECO:0007669"/>
    <property type="project" value="UniProtKB-KW"/>
</dbReference>
<feature type="region of interest" description="Disordered" evidence="4">
    <location>
        <begin position="269"/>
        <end position="288"/>
    </location>
</feature>
<evidence type="ECO:0000313" key="7">
    <source>
        <dbReference type="Proteomes" id="UP000017667"/>
    </source>
</evidence>
<dbReference type="InterPro" id="IPR013762">
    <property type="entry name" value="Integrase-like_cat_sf"/>
</dbReference>
<dbReference type="InterPro" id="IPR050090">
    <property type="entry name" value="Tyrosine_recombinase_XerCD"/>
</dbReference>
<gene>
    <name evidence="6" type="ORF">F927_00792</name>
</gene>
<dbReference type="Proteomes" id="UP000017667">
    <property type="component" value="Unassembled WGS sequence"/>
</dbReference>